<dbReference type="OrthoDB" id="2287643at2"/>
<dbReference type="EMBL" id="AZFH01000198">
    <property type="protein sequence ID" value="KRL76617.1"/>
    <property type="molecule type" value="Genomic_DNA"/>
</dbReference>
<dbReference type="RefSeq" id="WP_025020731.1">
    <property type="nucleotide sequence ID" value="NZ_AZFH01000198.1"/>
</dbReference>
<proteinExistence type="predicted"/>
<dbReference type="AlphaFoldDB" id="A0A0R1T617"/>
<dbReference type="STRING" id="1423740.FC36_GL001855"/>
<accession>A0A0R1T617</accession>
<evidence type="ECO:0000313" key="1">
    <source>
        <dbReference type="EMBL" id="KRL76617.1"/>
    </source>
</evidence>
<dbReference type="PATRIC" id="fig|1423740.3.peg.2003"/>
<protein>
    <submittedName>
        <fullName evidence="1">Uncharacterized protein</fullName>
    </submittedName>
</protein>
<evidence type="ECO:0000313" key="2">
    <source>
        <dbReference type="Proteomes" id="UP000051048"/>
    </source>
</evidence>
<organism evidence="1 2">
    <name type="scientific">Ligilactobacillus equi DSM 15833 = JCM 10991</name>
    <dbReference type="NCBI Taxonomy" id="1423740"/>
    <lineage>
        <taxon>Bacteria</taxon>
        <taxon>Bacillati</taxon>
        <taxon>Bacillota</taxon>
        <taxon>Bacilli</taxon>
        <taxon>Lactobacillales</taxon>
        <taxon>Lactobacillaceae</taxon>
        <taxon>Ligilactobacillus</taxon>
    </lineage>
</organism>
<gene>
    <name evidence="1" type="ORF">FC36_GL001855</name>
</gene>
<dbReference type="Proteomes" id="UP000051048">
    <property type="component" value="Unassembled WGS sequence"/>
</dbReference>
<name>A0A0R1T617_9LACO</name>
<reference evidence="1 2" key="1">
    <citation type="journal article" date="2015" name="Genome Announc.">
        <title>Expanding the biotechnology potential of lactobacilli through comparative genomics of 213 strains and associated genera.</title>
        <authorList>
            <person name="Sun Z."/>
            <person name="Harris H.M."/>
            <person name="McCann A."/>
            <person name="Guo C."/>
            <person name="Argimon S."/>
            <person name="Zhang W."/>
            <person name="Yang X."/>
            <person name="Jeffery I.B."/>
            <person name="Cooney J.C."/>
            <person name="Kagawa T.F."/>
            <person name="Liu W."/>
            <person name="Song Y."/>
            <person name="Salvetti E."/>
            <person name="Wrobel A."/>
            <person name="Rasinkangas P."/>
            <person name="Parkhill J."/>
            <person name="Rea M.C."/>
            <person name="O'Sullivan O."/>
            <person name="Ritari J."/>
            <person name="Douillard F.P."/>
            <person name="Paul Ross R."/>
            <person name="Yang R."/>
            <person name="Briner A.E."/>
            <person name="Felis G.E."/>
            <person name="de Vos W.M."/>
            <person name="Barrangou R."/>
            <person name="Klaenhammer T.R."/>
            <person name="Caufield P.W."/>
            <person name="Cui Y."/>
            <person name="Zhang H."/>
            <person name="O'Toole P.W."/>
        </authorList>
    </citation>
    <scope>NUCLEOTIDE SEQUENCE [LARGE SCALE GENOMIC DNA]</scope>
    <source>
        <strain evidence="1 2">DSM 15833</strain>
    </source>
</reference>
<sequence length="134" mass="15827">MTLPNTKVAKILSEDSELMDMLNAIRAKKLTYNPVFTSTPKDDFNNAPWIRITNIPYDAAIYADDKRAIEFHRVQVDFWVEKKDKSKVSEIIDRIYDVLEEHEYERYYLSIHDDADDNNLVMVTGNFEGYRERN</sequence>
<comment type="caution">
    <text evidence="1">The sequence shown here is derived from an EMBL/GenBank/DDBJ whole genome shotgun (WGS) entry which is preliminary data.</text>
</comment>